<proteinExistence type="predicted"/>
<protein>
    <submittedName>
        <fullName evidence="1">FxSxx-COOH system tetratricopeptide repeat protein</fullName>
    </submittedName>
</protein>
<dbReference type="NCBIfam" id="NF040586">
    <property type="entry name" value="FxSxx_TPR"/>
    <property type="match status" value="1"/>
</dbReference>
<keyword evidence="2" id="KW-1185">Reference proteome</keyword>
<comment type="caution">
    <text evidence="1">The sequence shown here is derived from an EMBL/GenBank/DDBJ whole genome shotgun (WGS) entry which is preliminary data.</text>
</comment>
<gene>
    <name evidence="1" type="primary">fxsT_1</name>
    <name evidence="1" type="ORF">GCM10023191_060230</name>
</gene>
<dbReference type="InterPro" id="IPR053137">
    <property type="entry name" value="NLR-like"/>
</dbReference>
<dbReference type="Proteomes" id="UP001500503">
    <property type="component" value="Unassembled WGS sequence"/>
</dbReference>
<organism evidence="1 2">
    <name type="scientific">Actinoallomurus oryzae</name>
    <dbReference type="NCBI Taxonomy" id="502180"/>
    <lineage>
        <taxon>Bacteria</taxon>
        <taxon>Bacillati</taxon>
        <taxon>Actinomycetota</taxon>
        <taxon>Actinomycetes</taxon>
        <taxon>Streptosporangiales</taxon>
        <taxon>Thermomonosporaceae</taxon>
        <taxon>Actinoallomurus</taxon>
    </lineage>
</organism>
<dbReference type="RefSeq" id="WP_345469537.1">
    <property type="nucleotide sequence ID" value="NZ_BAABHF010000036.1"/>
</dbReference>
<dbReference type="Gene3D" id="3.40.50.300">
    <property type="entry name" value="P-loop containing nucleotide triphosphate hydrolases"/>
    <property type="match status" value="2"/>
</dbReference>
<dbReference type="PANTHER" id="PTHR46082:SF6">
    <property type="entry name" value="AAA+ ATPASE DOMAIN-CONTAINING PROTEIN-RELATED"/>
    <property type="match status" value="1"/>
</dbReference>
<dbReference type="SUPFAM" id="SSF48452">
    <property type="entry name" value="TPR-like"/>
    <property type="match status" value="2"/>
</dbReference>
<dbReference type="Gene3D" id="1.25.40.10">
    <property type="entry name" value="Tetratricopeptide repeat domain"/>
    <property type="match status" value="2"/>
</dbReference>
<evidence type="ECO:0000313" key="2">
    <source>
        <dbReference type="Proteomes" id="UP001500503"/>
    </source>
</evidence>
<dbReference type="PANTHER" id="PTHR46082">
    <property type="entry name" value="ATP/GTP-BINDING PROTEIN-RELATED"/>
    <property type="match status" value="1"/>
</dbReference>
<dbReference type="InterPro" id="IPR027417">
    <property type="entry name" value="P-loop_NTPase"/>
</dbReference>
<name>A0ABP8QMV0_9ACTN</name>
<accession>A0ABP8QMV0</accession>
<evidence type="ECO:0000313" key="1">
    <source>
        <dbReference type="EMBL" id="GAA4505040.1"/>
    </source>
</evidence>
<sequence length="1229" mass="132948">MNGRHTTRCVTFTSAARGLGRTAAVANTAMILAGARERVLVVDWSGERPTGRGYFKRFSVGEPPEVARLGELLDGLTTQEPGTWRPERFQPPGDAGPIDLVTPLDTGRAESLPGLPWAEPADVIVQRLRDAMEDLPYRYILVDAPTEPNPDIVDVIARGSDVAVVVFGPGRLAALQAANLAETIQTQAAAGIDLLPLQSGPRTTGPETAQVDAGFLAQLFESPPGAGKAGKEVIAVPFLSRQAGRSILATLAEEPGSEVVRAYARLVERLSGGLVTGHAELPAALRANYRIAVGLDEARETERFTIVHDRSDRRWADWVQAQLRGLGADVALAAVDEPVMGRAIVIASPRLLSALPDGRPGTDPDLVLCVSDGVAERLPDTTLTLDLSRRGQPEAIRLLQGHLGLVSGGLDPTPVGFVPAYPLDRPRGVVTNHVPSDDGPVVGREGDLAAMRDRLMCDVDGCEPYVLGGPPGIGKTAMVEHYIRAFGDDYKVIWWISARTPELARLDLNTLARRLEIPPEGDPAVAVVAALRSSGQDNWLLIYDDADDLAALEDLIPSGGPGHVLVTSRTAEGADDRLAPVGTGPAKRFLRERIDGLTDERAETVAGLVEGLPLALRLAGAWIRETVDYLLAIRALDTEGATAWAVTEFTARVAQRTRTPGTEVTAACLDVTFESLEDGPLGCLAARLLELCAWLAPEGASHRLLSSTPFLDRLAAAADPAGAQLIADDSMVLDQLLRLCVRFGLADVQWSRDPRIRVHRRVQELIRGRLSPDEAGERQRQTVCALADIVPPEADGPVSLHHEVFSELHRHLGPSGAAGSLDVHARRWLVEEVRFQYTTGDRGSWRLMLPTIERLLPTWPDDLLKGRLLVQVANLRRDLGRFEDALRASEQALTILREADAAGRYWALTAGRGRTGDRRGLGQFAQALGEIEGIYEETRLLLGDGHRDTVIARNNLAEAAFLTGQHQLAEDTAVSAWRQQVAEFGETDPIALRIARRVGDYMFANGRKDEARRLLAVSLGQARDQKTPDRLSELDLLRSLAIVDRQRGIDAADEKIRKAVRGYRWVLGADHPSTLAAELSQAIELDEAGDHLGAARLGRRLLDGLTAAYGPDHPFVQLCRLDLALFESAMEAPENTLAAVRDARSRLVAALGEQHPWTMVAALHEARALTGLGRSDEALRLHETTATDMLDYLGDEHPYTAIAAEALETGQNLTEASITSAIYLDIPTI</sequence>
<dbReference type="EMBL" id="BAABHF010000036">
    <property type="protein sequence ID" value="GAA4505040.1"/>
    <property type="molecule type" value="Genomic_DNA"/>
</dbReference>
<reference evidence="2" key="1">
    <citation type="journal article" date="2019" name="Int. J. Syst. Evol. Microbiol.">
        <title>The Global Catalogue of Microorganisms (GCM) 10K type strain sequencing project: providing services to taxonomists for standard genome sequencing and annotation.</title>
        <authorList>
            <consortium name="The Broad Institute Genomics Platform"/>
            <consortium name="The Broad Institute Genome Sequencing Center for Infectious Disease"/>
            <person name="Wu L."/>
            <person name="Ma J."/>
        </authorList>
    </citation>
    <scope>NUCLEOTIDE SEQUENCE [LARGE SCALE GENOMIC DNA]</scope>
    <source>
        <strain evidence="2">JCM 17933</strain>
    </source>
</reference>
<dbReference type="SUPFAM" id="SSF52540">
    <property type="entry name" value="P-loop containing nucleoside triphosphate hydrolases"/>
    <property type="match status" value="2"/>
</dbReference>
<dbReference type="InterPro" id="IPR011990">
    <property type="entry name" value="TPR-like_helical_dom_sf"/>
</dbReference>